<dbReference type="Proteomes" id="UP000324091">
    <property type="component" value="Chromosome 15"/>
</dbReference>
<accession>A0A5C6P217</accession>
<keyword evidence="5" id="KW-1185">Reference proteome</keyword>
<gene>
    <name evidence="4" type="ORF">D4764_15G0003530</name>
</gene>
<protein>
    <recommendedName>
        <fullName evidence="3">SWIM-type domain-containing protein</fullName>
    </recommendedName>
</protein>
<feature type="domain" description="SWIM-type" evidence="3">
    <location>
        <begin position="59"/>
        <end position="90"/>
    </location>
</feature>
<dbReference type="GO" id="GO:0008270">
    <property type="term" value="F:zinc ion binding"/>
    <property type="evidence" value="ECO:0007669"/>
    <property type="project" value="UniProtKB-KW"/>
</dbReference>
<dbReference type="InterPro" id="IPR007527">
    <property type="entry name" value="Znf_SWIM"/>
</dbReference>
<dbReference type="AlphaFoldDB" id="A0A5C6P217"/>
<dbReference type="PROSITE" id="PS50966">
    <property type="entry name" value="ZF_SWIM"/>
    <property type="match status" value="1"/>
</dbReference>
<evidence type="ECO:0000256" key="1">
    <source>
        <dbReference type="PROSITE-ProRule" id="PRU00325"/>
    </source>
</evidence>
<sequence>MEDRRSRSTDRHMVDGYLLYVNWRNNHNHLIVCGQAPSKREQEGDSNSAVPISSGTTWHNVNPVLRCCTCPVGVSGASCKHQRAVLRAVDVMEAGPASRTPELRRLFYEISCGGPTPEKWCEGSDLQGPVVDASTECPKRRLEHFVDSLKRKLDTDNSFTAPVNAFVDTFDELKTDSALQSSLFSFGKRHTATSRGFLQTGAAIGVRTTALARRKVDLGGRRTTGAAIRPKSSRKEHGYCKQSGENSAAPLNLSFCVQNSSSGKSH</sequence>
<keyword evidence="1" id="KW-0863">Zinc-finger</keyword>
<reference evidence="4 5" key="1">
    <citation type="submission" date="2019-04" db="EMBL/GenBank/DDBJ databases">
        <title>Chromosome genome assembly for Takifugu flavidus.</title>
        <authorList>
            <person name="Xiao S."/>
        </authorList>
    </citation>
    <scope>NUCLEOTIDE SEQUENCE [LARGE SCALE GENOMIC DNA]</scope>
    <source>
        <strain evidence="4">HTHZ2018</strain>
        <tissue evidence="4">Muscle</tissue>
    </source>
</reference>
<evidence type="ECO:0000313" key="5">
    <source>
        <dbReference type="Proteomes" id="UP000324091"/>
    </source>
</evidence>
<evidence type="ECO:0000259" key="3">
    <source>
        <dbReference type="PROSITE" id="PS50966"/>
    </source>
</evidence>
<organism evidence="4 5">
    <name type="scientific">Takifugu flavidus</name>
    <name type="common">sansaifugu</name>
    <dbReference type="NCBI Taxonomy" id="433684"/>
    <lineage>
        <taxon>Eukaryota</taxon>
        <taxon>Metazoa</taxon>
        <taxon>Chordata</taxon>
        <taxon>Craniata</taxon>
        <taxon>Vertebrata</taxon>
        <taxon>Euteleostomi</taxon>
        <taxon>Actinopterygii</taxon>
        <taxon>Neopterygii</taxon>
        <taxon>Teleostei</taxon>
        <taxon>Neoteleostei</taxon>
        <taxon>Acanthomorphata</taxon>
        <taxon>Eupercaria</taxon>
        <taxon>Tetraodontiformes</taxon>
        <taxon>Tetradontoidea</taxon>
        <taxon>Tetraodontidae</taxon>
        <taxon>Takifugu</taxon>
    </lineage>
</organism>
<evidence type="ECO:0000256" key="2">
    <source>
        <dbReference type="SAM" id="MobiDB-lite"/>
    </source>
</evidence>
<comment type="caution">
    <text evidence="4">The sequence shown here is derived from an EMBL/GenBank/DDBJ whole genome shotgun (WGS) entry which is preliminary data.</text>
</comment>
<feature type="region of interest" description="Disordered" evidence="2">
    <location>
        <begin position="221"/>
        <end position="247"/>
    </location>
</feature>
<evidence type="ECO:0000313" key="4">
    <source>
        <dbReference type="EMBL" id="TWW72959.1"/>
    </source>
</evidence>
<dbReference type="PANTHER" id="PTHR35385:SF2">
    <property type="entry name" value="PROTEIN B, PUTATIVE-RELATED"/>
    <property type="match status" value="1"/>
</dbReference>
<keyword evidence="1" id="KW-0862">Zinc</keyword>
<dbReference type="EMBL" id="RHFK02000007">
    <property type="protein sequence ID" value="TWW72959.1"/>
    <property type="molecule type" value="Genomic_DNA"/>
</dbReference>
<name>A0A5C6P217_9TELE</name>
<dbReference type="PANTHER" id="PTHR35385">
    <property type="entry name" value="PROTEIN B, PUTATIVE-RELATED-RELATED"/>
    <property type="match status" value="1"/>
</dbReference>
<keyword evidence="1" id="KW-0479">Metal-binding</keyword>
<proteinExistence type="predicted"/>